<dbReference type="RefSeq" id="WP_097018632.1">
    <property type="nucleotide sequence ID" value="NZ_OBDZ01000021.1"/>
</dbReference>
<dbReference type="EC" id="6.3.4.14" evidence="4 17"/>
<dbReference type="InterPro" id="IPR011764">
    <property type="entry name" value="Biotin_carboxylation_dom"/>
</dbReference>
<comment type="subunit">
    <text evidence="3 17">Acetyl-CoA carboxylase is a heterohexamer of biotin carboxyl carrier protein, biotin carboxylase and the two subunits of carboxyl transferase in a 2:2 complex.</text>
</comment>
<dbReference type="Pfam" id="PF02785">
    <property type="entry name" value="Biotin_carb_C"/>
    <property type="match status" value="1"/>
</dbReference>
<dbReference type="NCBIfam" id="NF006367">
    <property type="entry name" value="PRK08591.1"/>
    <property type="match status" value="1"/>
</dbReference>
<feature type="domain" description="Biotin carboxylation" evidence="19">
    <location>
        <begin position="1"/>
        <end position="446"/>
    </location>
</feature>
<reference evidence="21" key="1">
    <citation type="submission" date="2017-09" db="EMBL/GenBank/DDBJ databases">
        <authorList>
            <person name="Varghese N."/>
            <person name="Submissions S."/>
        </authorList>
    </citation>
    <scope>NUCLEOTIDE SEQUENCE [LARGE SCALE GENOMIC DNA]</scope>
    <source>
        <strain evidence="21">MSL47</strain>
    </source>
</reference>
<organism evidence="20 21">
    <name type="scientific">Orenia metallireducens</name>
    <dbReference type="NCBI Taxonomy" id="1413210"/>
    <lineage>
        <taxon>Bacteria</taxon>
        <taxon>Bacillati</taxon>
        <taxon>Bacillota</taxon>
        <taxon>Clostridia</taxon>
        <taxon>Halanaerobiales</taxon>
        <taxon>Halobacteroidaceae</taxon>
        <taxon>Orenia</taxon>
    </lineage>
</organism>
<dbReference type="AlphaFoldDB" id="A0A285HLE1"/>
<evidence type="ECO:0000256" key="17">
    <source>
        <dbReference type="RuleBase" id="RU365063"/>
    </source>
</evidence>
<dbReference type="FunFam" id="3.30.470.20:FF:000028">
    <property type="entry name" value="Methylcrotonoyl-CoA carboxylase subunit alpha, mitochondrial"/>
    <property type="match status" value="1"/>
</dbReference>
<name>A0A285HLE1_9FIRM</name>
<evidence type="ECO:0000256" key="10">
    <source>
        <dbReference type="ARBA" id="ARBA00022840"/>
    </source>
</evidence>
<dbReference type="Gene3D" id="3.30.470.20">
    <property type="entry name" value="ATP-grasp fold, B domain"/>
    <property type="match status" value="1"/>
</dbReference>
<dbReference type="NCBIfam" id="TIGR00514">
    <property type="entry name" value="accC"/>
    <property type="match status" value="1"/>
</dbReference>
<dbReference type="GO" id="GO:0046872">
    <property type="term" value="F:metal ion binding"/>
    <property type="evidence" value="ECO:0007669"/>
    <property type="project" value="UniProtKB-KW"/>
</dbReference>
<dbReference type="Proteomes" id="UP000219573">
    <property type="component" value="Unassembled WGS sequence"/>
</dbReference>
<keyword evidence="14 17" id="KW-0092">Biotin</keyword>
<evidence type="ECO:0000256" key="2">
    <source>
        <dbReference type="ARBA" id="ARBA00004956"/>
    </source>
</evidence>
<evidence type="ECO:0000256" key="3">
    <source>
        <dbReference type="ARBA" id="ARBA00011750"/>
    </source>
</evidence>
<dbReference type="STRING" id="1413210.U472_05570"/>
<dbReference type="UniPathway" id="UPA00655">
    <property type="reaction ID" value="UER00711"/>
</dbReference>
<dbReference type="SUPFAM" id="SSF51246">
    <property type="entry name" value="Rudiment single hybrid motif"/>
    <property type="match status" value="1"/>
</dbReference>
<dbReference type="InterPro" id="IPR013815">
    <property type="entry name" value="ATP_grasp_subdomain_1"/>
</dbReference>
<comment type="catalytic activity">
    <reaction evidence="15 17">
        <text>N(6)-biotinyl-L-lysyl-[protein] + hydrogencarbonate + ATP = N(6)-carboxybiotinyl-L-lysyl-[protein] + ADP + phosphate + H(+)</text>
        <dbReference type="Rhea" id="RHEA:13501"/>
        <dbReference type="Rhea" id="RHEA-COMP:10505"/>
        <dbReference type="Rhea" id="RHEA-COMP:10506"/>
        <dbReference type="ChEBI" id="CHEBI:15378"/>
        <dbReference type="ChEBI" id="CHEBI:17544"/>
        <dbReference type="ChEBI" id="CHEBI:30616"/>
        <dbReference type="ChEBI" id="CHEBI:43474"/>
        <dbReference type="ChEBI" id="CHEBI:83144"/>
        <dbReference type="ChEBI" id="CHEBI:83145"/>
        <dbReference type="ChEBI" id="CHEBI:456216"/>
        <dbReference type="EC" id="6.3.4.14"/>
    </reaction>
</comment>
<keyword evidence="6 17" id="KW-0436">Ligase</keyword>
<dbReference type="InterPro" id="IPR011054">
    <property type="entry name" value="Rudment_hybrid_motif"/>
</dbReference>
<keyword evidence="11" id="KW-0460">Magnesium</keyword>
<keyword evidence="10 16" id="KW-0067">ATP-binding</keyword>
<evidence type="ECO:0000256" key="16">
    <source>
        <dbReference type="PROSITE-ProRule" id="PRU00409"/>
    </source>
</evidence>
<dbReference type="Pfam" id="PF02786">
    <property type="entry name" value="CPSase_L_D2"/>
    <property type="match status" value="1"/>
</dbReference>
<accession>A0A285HLE1</accession>
<dbReference type="FunFam" id="3.40.50.20:FF:000010">
    <property type="entry name" value="Propionyl-CoA carboxylase subunit alpha"/>
    <property type="match status" value="1"/>
</dbReference>
<dbReference type="PROSITE" id="PS50975">
    <property type="entry name" value="ATP_GRASP"/>
    <property type="match status" value="1"/>
</dbReference>
<evidence type="ECO:0000256" key="12">
    <source>
        <dbReference type="ARBA" id="ARBA00023098"/>
    </source>
</evidence>
<protein>
    <recommendedName>
        <fullName evidence="4 17">Biotin carboxylase</fullName>
        <ecNumber evidence="4 17">6.3.4.14</ecNumber>
    </recommendedName>
    <alternativeName>
        <fullName evidence="17">Acetyl-coenzyme A carboxylase biotin carboxylase subunit A</fullName>
    </alternativeName>
</protein>
<dbReference type="OrthoDB" id="9807469at2"/>
<evidence type="ECO:0000256" key="1">
    <source>
        <dbReference type="ARBA" id="ARBA00003761"/>
    </source>
</evidence>
<dbReference type="SUPFAM" id="SSF52440">
    <property type="entry name" value="PreATP-grasp domain"/>
    <property type="match status" value="1"/>
</dbReference>
<dbReference type="Gene3D" id="3.30.1490.20">
    <property type="entry name" value="ATP-grasp fold, A domain"/>
    <property type="match status" value="1"/>
</dbReference>
<dbReference type="InterPro" id="IPR051602">
    <property type="entry name" value="ACC_Biotin_Carboxylase"/>
</dbReference>
<evidence type="ECO:0000256" key="9">
    <source>
        <dbReference type="ARBA" id="ARBA00022832"/>
    </source>
</evidence>
<dbReference type="NCBIfam" id="NF006406">
    <property type="entry name" value="PRK08654.1"/>
    <property type="match status" value="1"/>
</dbReference>
<feature type="domain" description="ATP-grasp" evidence="18">
    <location>
        <begin position="120"/>
        <end position="317"/>
    </location>
</feature>
<dbReference type="GO" id="GO:0006633">
    <property type="term" value="P:fatty acid biosynthetic process"/>
    <property type="evidence" value="ECO:0007669"/>
    <property type="project" value="UniProtKB-KW"/>
</dbReference>
<dbReference type="Pfam" id="PF00289">
    <property type="entry name" value="Biotin_carb_N"/>
    <property type="match status" value="1"/>
</dbReference>
<evidence type="ECO:0000256" key="8">
    <source>
        <dbReference type="ARBA" id="ARBA00022741"/>
    </source>
</evidence>
<evidence type="ECO:0000256" key="7">
    <source>
        <dbReference type="ARBA" id="ARBA00022723"/>
    </source>
</evidence>
<keyword evidence="9 17" id="KW-0276">Fatty acid metabolism</keyword>
<dbReference type="InterPro" id="IPR016185">
    <property type="entry name" value="PreATP-grasp_dom_sf"/>
</dbReference>
<dbReference type="Gene3D" id="3.40.50.20">
    <property type="match status" value="1"/>
</dbReference>
<sequence>MFKKILIANRGEIALRIIRACRDLGIKSVAVYSEADRDSLHVKYADEAYCIGPAASNKSYLDIPSLISVAEISHADAIHPGYGFLSENAHFAEVCEECGFKFIGPSPEHINKMGDKSIARETMINAGVPVVPGTEGAIEDADQAVEIAKEIGYPVIVKASFGGGGRGMRVANNESELVKAIQTASSEAKAAFGNAEVYLEKYVQNPRHIEFQILADEHGNVVHLGERDCSIQRRHQKVIEEAPSPAIDPELRQRMGDAAVKAAKAVGYYNAGTVEMLLDKNNDFYFIEMNTRVQVEHPVTEMVTGIDIVGEQIRIAQGEELGYSQEDIIIEGASIECRINAEDPSKDFRPSPGKITEYLVPGGIGVRVDSCAYPEYMIPPYYDSMVAKLITFGKDREEARKRMLRALQEYEIDGIKTTIPFHQEVLNNEHFIKGQFDTGFIAEHIMKPEDN</sequence>
<evidence type="ECO:0000256" key="6">
    <source>
        <dbReference type="ARBA" id="ARBA00022598"/>
    </source>
</evidence>
<dbReference type="PROSITE" id="PS00866">
    <property type="entry name" value="CPSASE_1"/>
    <property type="match status" value="1"/>
</dbReference>
<evidence type="ECO:0000259" key="19">
    <source>
        <dbReference type="PROSITE" id="PS50979"/>
    </source>
</evidence>
<dbReference type="PROSITE" id="PS50979">
    <property type="entry name" value="BC"/>
    <property type="match status" value="1"/>
</dbReference>
<dbReference type="PANTHER" id="PTHR48095">
    <property type="entry name" value="PYRUVATE CARBOXYLASE SUBUNIT A"/>
    <property type="match status" value="1"/>
</dbReference>
<dbReference type="PROSITE" id="PS00867">
    <property type="entry name" value="CPSASE_2"/>
    <property type="match status" value="1"/>
</dbReference>
<comment type="function">
    <text evidence="1 17">This protein is a component of the acetyl coenzyme A carboxylase complex; first, biotin carboxylase catalyzes the carboxylation of the carrier protein and then the transcarboxylase transfers the carboxyl group to form malonyl-CoA.</text>
</comment>
<evidence type="ECO:0000313" key="21">
    <source>
        <dbReference type="Proteomes" id="UP000219573"/>
    </source>
</evidence>
<evidence type="ECO:0000256" key="5">
    <source>
        <dbReference type="ARBA" id="ARBA00022516"/>
    </source>
</evidence>
<dbReference type="InterPro" id="IPR005479">
    <property type="entry name" value="CPAse_ATP-bd"/>
</dbReference>
<keyword evidence="13 17" id="KW-0275">Fatty acid biosynthesis</keyword>
<dbReference type="InterPro" id="IPR011761">
    <property type="entry name" value="ATP-grasp"/>
</dbReference>
<evidence type="ECO:0000256" key="4">
    <source>
        <dbReference type="ARBA" id="ARBA00013263"/>
    </source>
</evidence>
<comment type="pathway">
    <text evidence="2 17">Lipid metabolism; malonyl-CoA biosynthesis; malonyl-CoA from acetyl-CoA: step 1/1.</text>
</comment>
<dbReference type="FunFam" id="3.30.1490.20:FF:000018">
    <property type="entry name" value="Biotin carboxylase"/>
    <property type="match status" value="1"/>
</dbReference>
<dbReference type="InterPro" id="IPR005481">
    <property type="entry name" value="BC-like_N"/>
</dbReference>
<gene>
    <name evidence="20" type="ORF">SAMN06265827_1214</name>
</gene>
<keyword evidence="12 17" id="KW-0443">Lipid metabolism</keyword>
<dbReference type="PANTHER" id="PTHR48095:SF2">
    <property type="entry name" value="BIOTIN CARBOXYLASE, CHLOROPLASTIC"/>
    <property type="match status" value="1"/>
</dbReference>
<dbReference type="GO" id="GO:2001295">
    <property type="term" value="P:malonyl-CoA biosynthetic process"/>
    <property type="evidence" value="ECO:0007669"/>
    <property type="project" value="UniProtKB-UniPathway"/>
</dbReference>
<keyword evidence="8 16" id="KW-0547">Nucleotide-binding</keyword>
<dbReference type="SUPFAM" id="SSF56059">
    <property type="entry name" value="Glutathione synthetase ATP-binding domain-like"/>
    <property type="match status" value="1"/>
</dbReference>
<keyword evidence="21" id="KW-1185">Reference proteome</keyword>
<evidence type="ECO:0000256" key="13">
    <source>
        <dbReference type="ARBA" id="ARBA00023160"/>
    </source>
</evidence>
<keyword evidence="5 17" id="KW-0444">Lipid biosynthesis</keyword>
<dbReference type="EMBL" id="OBDZ01000021">
    <property type="protein sequence ID" value="SNY36542.1"/>
    <property type="molecule type" value="Genomic_DNA"/>
</dbReference>
<keyword evidence="7" id="KW-0479">Metal-binding</keyword>
<dbReference type="GO" id="GO:0004075">
    <property type="term" value="F:biotin carboxylase activity"/>
    <property type="evidence" value="ECO:0007669"/>
    <property type="project" value="UniProtKB-EC"/>
</dbReference>
<proteinExistence type="predicted"/>
<dbReference type="NCBIfam" id="NF004085">
    <property type="entry name" value="PRK05586.1"/>
    <property type="match status" value="1"/>
</dbReference>
<dbReference type="GO" id="GO:0005524">
    <property type="term" value="F:ATP binding"/>
    <property type="evidence" value="ECO:0007669"/>
    <property type="project" value="UniProtKB-UniRule"/>
</dbReference>
<evidence type="ECO:0000313" key="20">
    <source>
        <dbReference type="EMBL" id="SNY36542.1"/>
    </source>
</evidence>
<evidence type="ECO:0000256" key="11">
    <source>
        <dbReference type="ARBA" id="ARBA00022842"/>
    </source>
</evidence>
<evidence type="ECO:0000259" key="18">
    <source>
        <dbReference type="PROSITE" id="PS50975"/>
    </source>
</evidence>
<dbReference type="SMART" id="SM00878">
    <property type="entry name" value="Biotin_carb_C"/>
    <property type="match status" value="1"/>
</dbReference>
<evidence type="ECO:0000256" key="14">
    <source>
        <dbReference type="ARBA" id="ARBA00023267"/>
    </source>
</evidence>
<dbReference type="InterPro" id="IPR005482">
    <property type="entry name" value="Biotin_COase_C"/>
</dbReference>
<evidence type="ECO:0000256" key="15">
    <source>
        <dbReference type="ARBA" id="ARBA00048600"/>
    </source>
</evidence>
<dbReference type="InterPro" id="IPR004549">
    <property type="entry name" value="Acetyl_CoA_COase_biotin_COase"/>
</dbReference>